<dbReference type="CDD" id="cd15846">
    <property type="entry name" value="SNARE_syntaxin17"/>
    <property type="match status" value="1"/>
</dbReference>
<keyword evidence="29" id="KW-1185">Reference proteome</keyword>
<keyword evidence="11" id="KW-0256">Endoplasmic reticulum</keyword>
<keyword evidence="15" id="KW-0072">Autophagy</keyword>
<dbReference type="OrthoDB" id="10035606at2759"/>
<evidence type="ECO:0000256" key="17">
    <source>
        <dbReference type="ARBA" id="ARBA00023128"/>
    </source>
</evidence>
<dbReference type="AlphaFoldDB" id="A0A8X7XDE8"/>
<protein>
    <recommendedName>
        <fullName evidence="23">Syntaxin-17</fullName>
    </recommendedName>
</protein>
<evidence type="ECO:0000256" key="6">
    <source>
        <dbReference type="ARBA" id="ARBA00009063"/>
    </source>
</evidence>
<feature type="domain" description="T-SNARE coiled-coil homology" evidence="27">
    <location>
        <begin position="164"/>
        <end position="226"/>
    </location>
</feature>
<comment type="similarity">
    <text evidence="6">Belongs to the syntaxin family.</text>
</comment>
<evidence type="ECO:0000256" key="8">
    <source>
        <dbReference type="ARBA" id="ARBA00022490"/>
    </source>
</evidence>
<dbReference type="GO" id="GO:0012507">
    <property type="term" value="C:ER to Golgi transport vesicle membrane"/>
    <property type="evidence" value="ECO:0007669"/>
    <property type="project" value="UniProtKB-SubCell"/>
</dbReference>
<dbReference type="GO" id="GO:0033116">
    <property type="term" value="C:endoplasmic reticulum-Golgi intermediate compartment membrane"/>
    <property type="evidence" value="ECO:0007669"/>
    <property type="project" value="UniProtKB-SubCell"/>
</dbReference>
<evidence type="ECO:0000256" key="7">
    <source>
        <dbReference type="ARBA" id="ARBA00022448"/>
    </source>
</evidence>
<dbReference type="GO" id="GO:0005886">
    <property type="term" value="C:plasma membrane"/>
    <property type="evidence" value="ECO:0007669"/>
    <property type="project" value="TreeGrafter"/>
</dbReference>
<dbReference type="GO" id="GO:0005484">
    <property type="term" value="F:SNAP receptor activity"/>
    <property type="evidence" value="ECO:0007669"/>
    <property type="project" value="InterPro"/>
</dbReference>
<dbReference type="GO" id="GO:0006906">
    <property type="term" value="P:vesicle fusion"/>
    <property type="evidence" value="ECO:0007669"/>
    <property type="project" value="TreeGrafter"/>
</dbReference>
<dbReference type="RefSeq" id="XP_039592555.1">
    <property type="nucleotide sequence ID" value="XM_039736621.1"/>
</dbReference>
<feature type="coiled-coil region" evidence="25">
    <location>
        <begin position="55"/>
        <end position="82"/>
    </location>
</feature>
<keyword evidence="9" id="KW-0597">Phosphoprotein</keyword>
<evidence type="ECO:0000256" key="1">
    <source>
        <dbReference type="ARBA" id="ARBA00004225"/>
    </source>
</evidence>
<sequence length="307" mass="33897">MAGDVEKLSLRRLELPIQKFVKVAIPTDLERLKKHQINIEKYQRFKQWEKLHQEHINARRTVQQLRANIREMEKLCQRVRTEDALSLEKIVNPIREQASSAVTEFLSLHAEASEQLRLQEVDVNCLNSPLTRSHTTEGMCFSDPSVLDSVSHPLAQVQLPLPDIPEDQNAAESWETLEEDLMELNGLVNEFSILVHSQQEKIDSIEDHVNSAAANVQEGTKNLGKAAKYKLAVLPVAGALIGGVVGGPIGLLAGFKAAGVAAAVSGGILGFAGGNFIQKKRKQQIEVNLKQLSSSCPDLKCQSEKKC</sequence>
<dbReference type="PANTHER" id="PTHR19957">
    <property type="entry name" value="SYNTAXIN"/>
    <property type="match status" value="1"/>
</dbReference>
<feature type="transmembrane region" description="Helical" evidence="26">
    <location>
        <begin position="257"/>
        <end position="277"/>
    </location>
</feature>
<keyword evidence="8" id="KW-0963">Cytoplasm</keyword>
<comment type="subcellular location">
    <subcellularLocation>
        <location evidence="24">Autolysosome membrane</location>
        <topology evidence="24">Multi-pass membrane protein</topology>
    </subcellularLocation>
    <subcellularLocation>
        <location evidence="3">Cytoplasm</location>
        <location evidence="3">Cytosol</location>
    </subcellularLocation>
    <subcellularLocation>
        <location evidence="5">Cytoplasmic vesicle</location>
        <location evidence="5">COPII-coated vesicle membrane</location>
        <topology evidence="5">Multi-pass membrane protein</topology>
    </subcellularLocation>
    <subcellularLocation>
        <location evidence="4">Cytoplasmic vesicle</location>
        <location evidence="4">Autophagosome membrane</location>
        <topology evidence="4">Multi-pass membrane protein</topology>
    </subcellularLocation>
    <subcellularLocation>
        <location evidence="2">Endoplasmic reticulum-Golgi intermediate compartment membrane</location>
        <topology evidence="2">Multi-pass membrane protein</topology>
    </subcellularLocation>
    <subcellularLocation>
        <location evidence="1">Mitochondrion membrane</location>
        <topology evidence="1">Multi-pass membrane protein</topology>
    </subcellularLocation>
    <subcellularLocation>
        <location evidence="22">Smooth endoplasmic reticulum membrane</location>
        <topology evidence="22">Multi-pass membrane protein</topology>
    </subcellularLocation>
</comment>
<evidence type="ECO:0000256" key="5">
    <source>
        <dbReference type="ARBA" id="ARBA00004557"/>
    </source>
</evidence>
<dbReference type="RefSeq" id="XP_039592558.1">
    <property type="nucleotide sequence ID" value="XM_039736624.1"/>
</dbReference>
<keyword evidence="17" id="KW-0496">Mitochondrion</keyword>
<evidence type="ECO:0000256" key="12">
    <source>
        <dbReference type="ARBA" id="ARBA00022892"/>
    </source>
</evidence>
<evidence type="ECO:0000256" key="22">
    <source>
        <dbReference type="ARBA" id="ARBA00060365"/>
    </source>
</evidence>
<evidence type="ECO:0000256" key="19">
    <source>
        <dbReference type="ARBA" id="ARBA00023228"/>
    </source>
</evidence>
<evidence type="ECO:0000256" key="15">
    <source>
        <dbReference type="ARBA" id="ARBA00023006"/>
    </source>
</evidence>
<evidence type="ECO:0000256" key="24">
    <source>
        <dbReference type="ARBA" id="ARBA00093444"/>
    </source>
</evidence>
<dbReference type="GO" id="GO:0006886">
    <property type="term" value="P:intracellular protein transport"/>
    <property type="evidence" value="ECO:0007669"/>
    <property type="project" value="InterPro"/>
</dbReference>
<name>A0A8X7XDE8_POLSE</name>
<evidence type="ECO:0000256" key="21">
    <source>
        <dbReference type="ARBA" id="ARBA00055921"/>
    </source>
</evidence>
<evidence type="ECO:0000256" key="14">
    <source>
        <dbReference type="ARBA" id="ARBA00022990"/>
    </source>
</evidence>
<dbReference type="Proteomes" id="UP000886611">
    <property type="component" value="Unassembled WGS sequence"/>
</dbReference>
<proteinExistence type="inferred from homology"/>
<evidence type="ECO:0000313" key="29">
    <source>
        <dbReference type="Proteomes" id="UP000886611"/>
    </source>
</evidence>
<keyword evidence="18 26" id="KW-0472">Membrane</keyword>
<dbReference type="PANTHER" id="PTHR19957:SF139">
    <property type="entry name" value="SYNTAXIN-17"/>
    <property type="match status" value="1"/>
</dbReference>
<feature type="non-terminal residue" evidence="28">
    <location>
        <position position="307"/>
    </location>
</feature>
<dbReference type="SMART" id="SM00397">
    <property type="entry name" value="t_SNARE"/>
    <property type="match status" value="1"/>
</dbReference>
<organism evidence="28 29">
    <name type="scientific">Polypterus senegalus</name>
    <name type="common">Senegal bichir</name>
    <dbReference type="NCBI Taxonomy" id="55291"/>
    <lineage>
        <taxon>Eukaryota</taxon>
        <taxon>Metazoa</taxon>
        <taxon>Chordata</taxon>
        <taxon>Craniata</taxon>
        <taxon>Vertebrata</taxon>
        <taxon>Euteleostomi</taxon>
        <taxon>Actinopterygii</taxon>
        <taxon>Polypteriformes</taxon>
        <taxon>Polypteridae</taxon>
        <taxon>Polypterus</taxon>
    </lineage>
</organism>
<keyword evidence="14" id="KW-0007">Acetylation</keyword>
<evidence type="ECO:0000256" key="10">
    <source>
        <dbReference type="ARBA" id="ARBA00022692"/>
    </source>
</evidence>
<comment type="caution">
    <text evidence="28">The sequence shown here is derived from an EMBL/GenBank/DDBJ whole genome shotgun (WGS) entry which is preliminary data.</text>
</comment>
<evidence type="ECO:0000313" key="28">
    <source>
        <dbReference type="EMBL" id="KAG2465279.1"/>
    </source>
</evidence>
<dbReference type="EMBL" id="JAATIS010002524">
    <property type="protein sequence ID" value="KAG2465279.1"/>
    <property type="molecule type" value="Genomic_DNA"/>
</dbReference>
<dbReference type="SUPFAM" id="SSF47661">
    <property type="entry name" value="t-snare proteins"/>
    <property type="match status" value="1"/>
</dbReference>
<evidence type="ECO:0000256" key="13">
    <source>
        <dbReference type="ARBA" id="ARBA00022989"/>
    </source>
</evidence>
<keyword evidence="12" id="KW-0931">ER-Golgi transport</keyword>
<dbReference type="Gene3D" id="1.20.5.110">
    <property type="match status" value="1"/>
</dbReference>
<dbReference type="GO" id="GO:0048278">
    <property type="term" value="P:vesicle docking"/>
    <property type="evidence" value="ECO:0007669"/>
    <property type="project" value="TreeGrafter"/>
</dbReference>
<dbReference type="GO" id="GO:0031966">
    <property type="term" value="C:mitochondrial membrane"/>
    <property type="evidence" value="ECO:0007669"/>
    <property type="project" value="UniProtKB-SubCell"/>
</dbReference>
<evidence type="ECO:0000256" key="4">
    <source>
        <dbReference type="ARBA" id="ARBA00004542"/>
    </source>
</evidence>
<dbReference type="GO" id="GO:0005829">
    <property type="term" value="C:cytosol"/>
    <property type="evidence" value="ECO:0007669"/>
    <property type="project" value="UniProtKB-SubCell"/>
</dbReference>
<dbReference type="Pfam" id="PF26585">
    <property type="entry name" value="STX17_N"/>
    <property type="match status" value="1"/>
</dbReference>
<dbReference type="GO" id="GO:0006914">
    <property type="term" value="P:autophagy"/>
    <property type="evidence" value="ECO:0007669"/>
    <property type="project" value="UniProtKB-KW"/>
</dbReference>
<dbReference type="InterPro" id="IPR010989">
    <property type="entry name" value="SNARE"/>
</dbReference>
<keyword evidence="20" id="KW-0968">Cytoplasmic vesicle</keyword>
<dbReference type="InterPro" id="IPR028676">
    <property type="entry name" value="STX17_SNARE"/>
</dbReference>
<evidence type="ECO:0000256" key="26">
    <source>
        <dbReference type="SAM" id="Phobius"/>
    </source>
</evidence>
<dbReference type="PROSITE" id="PS50192">
    <property type="entry name" value="T_SNARE"/>
    <property type="match status" value="1"/>
</dbReference>
<evidence type="ECO:0000256" key="3">
    <source>
        <dbReference type="ARBA" id="ARBA00004514"/>
    </source>
</evidence>
<evidence type="ECO:0000256" key="20">
    <source>
        <dbReference type="ARBA" id="ARBA00023329"/>
    </source>
</evidence>
<evidence type="ECO:0000259" key="27">
    <source>
        <dbReference type="PROSITE" id="PS50192"/>
    </source>
</evidence>
<dbReference type="GO" id="GO:0030868">
    <property type="term" value="C:smooth endoplasmic reticulum membrane"/>
    <property type="evidence" value="ECO:0007669"/>
    <property type="project" value="UniProtKB-SubCell"/>
</dbReference>
<dbReference type="InterPro" id="IPR059001">
    <property type="entry name" value="STX17_N"/>
</dbReference>
<evidence type="ECO:0000256" key="2">
    <source>
        <dbReference type="ARBA" id="ARBA00004457"/>
    </source>
</evidence>
<dbReference type="GO" id="GO:0000149">
    <property type="term" value="F:SNARE binding"/>
    <property type="evidence" value="ECO:0007669"/>
    <property type="project" value="TreeGrafter"/>
</dbReference>
<evidence type="ECO:0000256" key="23">
    <source>
        <dbReference type="ARBA" id="ARBA00069804"/>
    </source>
</evidence>
<comment type="function">
    <text evidence="21">SNAREs, soluble N-ethylmaleimide-sensitive factor-attachment protein receptors, are essential proteins for fusion of cellular membranes. SNAREs localized on opposing membranes assemble to form a trans-SNARE complex, an extended, parallel four alpha-helical bundle that drives membrane fusion. STX17 is a SNARE of the autophagosome involved in autophagy through the direct control of autophagosome membrane fusion with the lysosome membrane. May also play a role in the early secretory pathway where it may maintain the architecture of the endoplasmic reticulum-Golgi intermediate compartment/ERGIC and Golgi and/or regulate transport between the endoplasmic reticulum, the ERGIC and the Golgi.</text>
</comment>
<reference evidence="28 29" key="1">
    <citation type="journal article" date="2021" name="Cell">
        <title>Tracing the genetic footprints of vertebrate landing in non-teleost ray-finned fishes.</title>
        <authorList>
            <person name="Bi X."/>
            <person name="Wang K."/>
            <person name="Yang L."/>
            <person name="Pan H."/>
            <person name="Jiang H."/>
            <person name="Wei Q."/>
            <person name="Fang M."/>
            <person name="Yu H."/>
            <person name="Zhu C."/>
            <person name="Cai Y."/>
            <person name="He Y."/>
            <person name="Gan X."/>
            <person name="Zeng H."/>
            <person name="Yu D."/>
            <person name="Zhu Y."/>
            <person name="Jiang H."/>
            <person name="Qiu Q."/>
            <person name="Yang H."/>
            <person name="Zhang Y.E."/>
            <person name="Wang W."/>
            <person name="Zhu M."/>
            <person name="He S."/>
            <person name="Zhang G."/>
        </authorList>
    </citation>
    <scope>NUCLEOTIDE SEQUENCE [LARGE SCALE GENOMIC DNA]</scope>
    <source>
        <strain evidence="28">Bchr_013</strain>
    </source>
</reference>
<keyword evidence="10 26" id="KW-0812">Transmembrane</keyword>
<dbReference type="RefSeq" id="XP_039592556.1">
    <property type="nucleotide sequence ID" value="XM_039736622.1"/>
</dbReference>
<dbReference type="GO" id="GO:0120281">
    <property type="term" value="C:autolysosome membrane"/>
    <property type="evidence" value="ECO:0007669"/>
    <property type="project" value="UniProtKB-SubCell"/>
</dbReference>
<evidence type="ECO:0000256" key="16">
    <source>
        <dbReference type="ARBA" id="ARBA00023054"/>
    </source>
</evidence>
<evidence type="ECO:0000256" key="11">
    <source>
        <dbReference type="ARBA" id="ARBA00022824"/>
    </source>
</evidence>
<dbReference type="GO" id="GO:0031201">
    <property type="term" value="C:SNARE complex"/>
    <property type="evidence" value="ECO:0007669"/>
    <property type="project" value="TreeGrafter"/>
</dbReference>
<feature type="non-terminal residue" evidence="28">
    <location>
        <position position="1"/>
    </location>
</feature>
<keyword evidence="19" id="KW-0458">Lysosome</keyword>
<dbReference type="FunFam" id="1.20.5.110:FF:000046">
    <property type="entry name" value="syntaxin-17 isoform X1"/>
    <property type="match status" value="1"/>
</dbReference>
<evidence type="ECO:0000256" key="25">
    <source>
        <dbReference type="SAM" id="Coils"/>
    </source>
</evidence>
<gene>
    <name evidence="28" type="primary">Stx17</name>
    <name evidence="28" type="ORF">GTO96_0009725</name>
</gene>
<evidence type="ECO:0000256" key="9">
    <source>
        <dbReference type="ARBA" id="ARBA00022553"/>
    </source>
</evidence>
<dbReference type="GO" id="GO:0006887">
    <property type="term" value="P:exocytosis"/>
    <property type="evidence" value="ECO:0007669"/>
    <property type="project" value="TreeGrafter"/>
</dbReference>
<dbReference type="GO" id="GO:0000421">
    <property type="term" value="C:autophagosome membrane"/>
    <property type="evidence" value="ECO:0007669"/>
    <property type="project" value="UniProtKB-SubCell"/>
</dbReference>
<dbReference type="InterPro" id="IPR045242">
    <property type="entry name" value="Syntaxin"/>
</dbReference>
<evidence type="ECO:0000256" key="18">
    <source>
        <dbReference type="ARBA" id="ARBA00023136"/>
    </source>
</evidence>
<keyword evidence="13 26" id="KW-1133">Transmembrane helix</keyword>
<dbReference type="PROSITE" id="PS00914">
    <property type="entry name" value="SYNTAXIN"/>
    <property type="match status" value="1"/>
</dbReference>
<dbReference type="GeneID" id="120515552"/>
<keyword evidence="16 25" id="KW-0175">Coiled coil</keyword>
<dbReference type="InterPro" id="IPR000727">
    <property type="entry name" value="T_SNARE_dom"/>
</dbReference>
<accession>A0A8X7XDE8</accession>
<feature type="transmembrane region" description="Helical" evidence="26">
    <location>
        <begin position="231"/>
        <end position="251"/>
    </location>
</feature>
<dbReference type="InterPro" id="IPR006012">
    <property type="entry name" value="Syntaxin/epimorphin_CS"/>
</dbReference>
<keyword evidence="7" id="KW-0813">Transport</keyword>